<dbReference type="PANTHER" id="PTHR31676:SF10">
    <property type="entry name" value="EXPRESSED PROTEIN"/>
    <property type="match status" value="1"/>
</dbReference>
<name>A0A2G5DDI8_AQUCA</name>
<dbReference type="PANTHER" id="PTHR31676">
    <property type="entry name" value="T31J12.3 PROTEIN-RELATED"/>
    <property type="match status" value="1"/>
</dbReference>
<organism evidence="2 3">
    <name type="scientific">Aquilegia coerulea</name>
    <name type="common">Rocky mountain columbine</name>
    <dbReference type="NCBI Taxonomy" id="218851"/>
    <lineage>
        <taxon>Eukaryota</taxon>
        <taxon>Viridiplantae</taxon>
        <taxon>Streptophyta</taxon>
        <taxon>Embryophyta</taxon>
        <taxon>Tracheophyta</taxon>
        <taxon>Spermatophyta</taxon>
        <taxon>Magnoliopsida</taxon>
        <taxon>Ranunculales</taxon>
        <taxon>Ranunculaceae</taxon>
        <taxon>Thalictroideae</taxon>
        <taxon>Aquilegia</taxon>
    </lineage>
</organism>
<dbReference type="EMBL" id="KZ305039">
    <property type="protein sequence ID" value="PIA41591.1"/>
    <property type="molecule type" value="Genomic_DNA"/>
</dbReference>
<dbReference type="STRING" id="218851.A0A2G5DDI8"/>
<accession>A0A2G5DDI8</accession>
<feature type="region of interest" description="Disordered" evidence="1">
    <location>
        <begin position="141"/>
        <end position="164"/>
    </location>
</feature>
<gene>
    <name evidence="2" type="ORF">AQUCO_02200201v1</name>
</gene>
<reference evidence="2 3" key="1">
    <citation type="submission" date="2017-09" db="EMBL/GenBank/DDBJ databases">
        <title>WGS assembly of Aquilegia coerulea Goldsmith.</title>
        <authorList>
            <person name="Hodges S."/>
            <person name="Kramer E."/>
            <person name="Nordborg M."/>
            <person name="Tomkins J."/>
            <person name="Borevitz J."/>
            <person name="Derieg N."/>
            <person name="Yan J."/>
            <person name="Mihaltcheva S."/>
            <person name="Hayes R.D."/>
            <person name="Rokhsar D."/>
        </authorList>
    </citation>
    <scope>NUCLEOTIDE SEQUENCE [LARGE SCALE GENOMIC DNA]</scope>
    <source>
        <strain evidence="3">cv. Goldsmith</strain>
    </source>
</reference>
<protein>
    <recommendedName>
        <fullName evidence="4">DUF538 domain-containing protein</fullName>
    </recommendedName>
</protein>
<dbReference type="InterPro" id="IPR007493">
    <property type="entry name" value="DUF538"/>
</dbReference>
<evidence type="ECO:0008006" key="4">
    <source>
        <dbReference type="Google" id="ProtNLM"/>
    </source>
</evidence>
<dbReference type="InterPro" id="IPR036758">
    <property type="entry name" value="At5g01610-like"/>
</dbReference>
<dbReference type="Pfam" id="PF04398">
    <property type="entry name" value="DUF538"/>
    <property type="match status" value="1"/>
</dbReference>
<dbReference type="OrthoDB" id="1885001at2759"/>
<dbReference type="InParanoid" id="A0A2G5DDI8"/>
<dbReference type="SUPFAM" id="SSF141562">
    <property type="entry name" value="At5g01610-like"/>
    <property type="match status" value="1"/>
</dbReference>
<dbReference type="Proteomes" id="UP000230069">
    <property type="component" value="Unassembled WGS sequence"/>
</dbReference>
<evidence type="ECO:0000313" key="3">
    <source>
        <dbReference type="Proteomes" id="UP000230069"/>
    </source>
</evidence>
<evidence type="ECO:0000313" key="2">
    <source>
        <dbReference type="EMBL" id="PIA41591.1"/>
    </source>
</evidence>
<dbReference type="AlphaFoldDB" id="A0A2G5DDI8"/>
<evidence type="ECO:0000256" key="1">
    <source>
        <dbReference type="SAM" id="MobiDB-lite"/>
    </source>
</evidence>
<dbReference type="Gene3D" id="2.30.240.10">
    <property type="entry name" value="At5g01610-like"/>
    <property type="match status" value="1"/>
</dbReference>
<proteinExistence type="predicted"/>
<sequence length="164" mass="18892">MATQAIEAHREGAEIYHGEEKCKQKTVELLKETELPNGLLFLEEIEEVGYNRKTGFVWLKRNKAVTHLFPKIDKDVMYGEEIYAFVEKGKLKKIHGVKSKELLVWVTIGDIHIDEKNPDKITFQNRLTGLSRTFPVSAFTDEDEVEKKNDGEEAVKKEEVKVET</sequence>
<feature type="compositionally biased region" description="Basic and acidic residues" evidence="1">
    <location>
        <begin position="145"/>
        <end position="164"/>
    </location>
</feature>
<keyword evidence="3" id="KW-1185">Reference proteome</keyword>